<dbReference type="AlphaFoldDB" id="A0AAD6CL37"/>
<organism evidence="3 4">
    <name type="scientific">Penicillium frequentans</name>
    <dbReference type="NCBI Taxonomy" id="3151616"/>
    <lineage>
        <taxon>Eukaryota</taxon>
        <taxon>Fungi</taxon>
        <taxon>Dikarya</taxon>
        <taxon>Ascomycota</taxon>
        <taxon>Pezizomycotina</taxon>
        <taxon>Eurotiomycetes</taxon>
        <taxon>Eurotiomycetidae</taxon>
        <taxon>Eurotiales</taxon>
        <taxon>Aspergillaceae</taxon>
        <taxon>Penicillium</taxon>
    </lineage>
</organism>
<name>A0AAD6CL37_9EURO</name>
<dbReference type="EMBL" id="JAQIZZ010000008">
    <property type="protein sequence ID" value="KAJ5525553.1"/>
    <property type="molecule type" value="Genomic_DNA"/>
</dbReference>
<feature type="region of interest" description="Disordered" evidence="2">
    <location>
        <begin position="1"/>
        <end position="125"/>
    </location>
</feature>
<evidence type="ECO:0000256" key="2">
    <source>
        <dbReference type="SAM" id="MobiDB-lite"/>
    </source>
</evidence>
<feature type="compositionally biased region" description="Polar residues" evidence="2">
    <location>
        <begin position="554"/>
        <end position="564"/>
    </location>
</feature>
<evidence type="ECO:0000256" key="1">
    <source>
        <dbReference type="SAM" id="Coils"/>
    </source>
</evidence>
<feature type="compositionally biased region" description="Low complexity" evidence="2">
    <location>
        <begin position="517"/>
        <end position="543"/>
    </location>
</feature>
<evidence type="ECO:0000313" key="3">
    <source>
        <dbReference type="EMBL" id="KAJ5525553.1"/>
    </source>
</evidence>
<feature type="compositionally biased region" description="Basic and acidic residues" evidence="2">
    <location>
        <begin position="57"/>
        <end position="70"/>
    </location>
</feature>
<evidence type="ECO:0000313" key="4">
    <source>
        <dbReference type="Proteomes" id="UP001220324"/>
    </source>
</evidence>
<keyword evidence="1" id="KW-0175">Coiled coil</keyword>
<protein>
    <submittedName>
        <fullName evidence="3">Uncharacterized protein</fullName>
    </submittedName>
</protein>
<gene>
    <name evidence="3" type="ORF">N7494_012203</name>
</gene>
<sequence>MKEETPRESPEGSRADDQSNSKSGGNLASKDRNCQYCGQPFTSSSLGRHLDQFLFKKKPDGIHDVEEIRRIRSGITRRQARTNSAKRDDSPDRAHKKGSVDPYTASGESVSKAREPPPRMMFNTPTWHATGVINDIPNPSRMLDGPRIMPAQSRAGSLQLPDYASRGANANNPDTMKALELALHEVLDNIKAATSRFRPRLSPFDFDIQAQTFPSLCLQLLPPPPSLFASHPFSSPNSFPLQAPGVEHLDIVRQALRSKIAQWKSDQIAGDPSAHSKHMGASPDHNMIYRTAQQHEEIGLRHLELAFNHWNSLPHETRREAWQLEITRAFARESEQRKSVDEQLARVQQEANQLRAQVERLGSCQWPREFALFPPDTLPLSRDVARELDAKESQISPDSTRWDYDHVVSKWKRVVMHDKGMGRIGVGYAGGGAMADLDNSQQSPNVRPPRPGEDTSTHPNRLRPLQSAIAMSPDAGTASTPASSANYASPYSHGDPRSPPGGGVGAPQAKRPRLMNGSDGPAAPSSDSAPSSARPSGPWPSSSTPILSNLAAPSGQTPPSSSRV</sequence>
<feature type="compositionally biased region" description="Basic and acidic residues" evidence="2">
    <location>
        <begin position="1"/>
        <end position="19"/>
    </location>
</feature>
<reference evidence="3 4" key="1">
    <citation type="journal article" date="2023" name="IMA Fungus">
        <title>Comparative genomic study of the Penicillium genus elucidates a diverse pangenome and 15 lateral gene transfer events.</title>
        <authorList>
            <person name="Petersen C."/>
            <person name="Sorensen T."/>
            <person name="Nielsen M.R."/>
            <person name="Sondergaard T.E."/>
            <person name="Sorensen J.L."/>
            <person name="Fitzpatrick D.A."/>
            <person name="Frisvad J.C."/>
            <person name="Nielsen K.L."/>
        </authorList>
    </citation>
    <scope>NUCLEOTIDE SEQUENCE [LARGE SCALE GENOMIC DNA]</scope>
    <source>
        <strain evidence="3 4">IBT 35679</strain>
    </source>
</reference>
<proteinExistence type="predicted"/>
<keyword evidence="4" id="KW-1185">Reference proteome</keyword>
<comment type="caution">
    <text evidence="3">The sequence shown here is derived from an EMBL/GenBank/DDBJ whole genome shotgun (WGS) entry which is preliminary data.</text>
</comment>
<feature type="region of interest" description="Disordered" evidence="2">
    <location>
        <begin position="432"/>
        <end position="460"/>
    </location>
</feature>
<feature type="region of interest" description="Disordered" evidence="2">
    <location>
        <begin position="472"/>
        <end position="564"/>
    </location>
</feature>
<feature type="compositionally biased region" description="Low complexity" evidence="2">
    <location>
        <begin position="477"/>
        <end position="492"/>
    </location>
</feature>
<dbReference type="Proteomes" id="UP001220324">
    <property type="component" value="Unassembled WGS sequence"/>
</dbReference>
<accession>A0AAD6CL37</accession>
<feature type="coiled-coil region" evidence="1">
    <location>
        <begin position="330"/>
        <end position="364"/>
    </location>
</feature>